<name>A0ABS7UNN2_9BACI</name>
<feature type="modified residue" description="Phosphohistidine; by HPr" evidence="1">
    <location>
        <position position="40"/>
    </location>
</feature>
<evidence type="ECO:0000256" key="1">
    <source>
        <dbReference type="PROSITE-ProRule" id="PRU00420"/>
    </source>
</evidence>
<proteinExistence type="predicted"/>
<keyword evidence="3" id="KW-1185">Reference proteome</keyword>
<gene>
    <name evidence="2" type="ORF">K9V48_04915</name>
</gene>
<protein>
    <submittedName>
        <fullName evidence="2">PTS glucitol/sorbitol transporter subunit IIA</fullName>
    </submittedName>
</protein>
<reference evidence="2" key="1">
    <citation type="submission" date="2024-05" db="EMBL/GenBank/DDBJ databases">
        <title>Metabacillus sp. nov., isolated from the rhizosphere soil of tomato plants.</title>
        <authorList>
            <person name="Ma R."/>
        </authorList>
    </citation>
    <scope>NUCLEOTIDE SEQUENCE</scope>
    <source>
        <strain evidence="2">DBTR6</strain>
    </source>
</reference>
<dbReference type="PANTHER" id="PTHR40398">
    <property type="entry name" value="PTS SYSTEM GLUCITOL/SORBITOL-SPECIFIC EIIA COMPONENT"/>
    <property type="match status" value="1"/>
</dbReference>
<accession>A0ABS7UNN2</accession>
<dbReference type="InterPro" id="IPR004716">
    <property type="entry name" value="PTS_IIA_glucitol/sorbitol-sp"/>
</dbReference>
<comment type="caution">
    <text evidence="2">The sequence shown here is derived from an EMBL/GenBank/DDBJ whole genome shotgun (WGS) entry which is preliminary data.</text>
</comment>
<dbReference type="RefSeq" id="WP_224137407.1">
    <property type="nucleotide sequence ID" value="NZ_JAIQUM010000007.1"/>
</dbReference>
<dbReference type="EMBL" id="JAIQUM010000007">
    <property type="protein sequence ID" value="MBZ5749598.1"/>
    <property type="molecule type" value="Genomic_DNA"/>
</dbReference>
<dbReference type="PANTHER" id="PTHR40398:SF1">
    <property type="entry name" value="PTS SYSTEM GLUCITOL_SORBITOL-SPECIFIC EIIA COMPONENT"/>
    <property type="match status" value="1"/>
</dbReference>
<dbReference type="Gene3D" id="2.40.33.40">
    <property type="entry name" value="Phosphotransferase system, glucitol/sorbitol-specific IIA component"/>
    <property type="match status" value="1"/>
</dbReference>
<sequence>MSKTVVKEIGILVPTFELDKLAILFDQQAPRDLREMAIVHEFEELTEEPLKVGGTIEIGDEVFTITALGSQANQNLKERGHISLYFREPFEEILPGAVFASPHHFPTFKEGTIISFK</sequence>
<evidence type="ECO:0000313" key="2">
    <source>
        <dbReference type="EMBL" id="MBZ5749598.1"/>
    </source>
</evidence>
<dbReference type="Pfam" id="PF03829">
    <property type="entry name" value="PTSIIA_gutA"/>
    <property type="match status" value="1"/>
</dbReference>
<dbReference type="InterPro" id="IPR036665">
    <property type="entry name" value="PTS_IIA_glucitol/sorbitol_sf"/>
</dbReference>
<organism evidence="2 3">
    <name type="scientific">Metabacillus rhizolycopersici</name>
    <dbReference type="NCBI Taxonomy" id="2875709"/>
    <lineage>
        <taxon>Bacteria</taxon>
        <taxon>Bacillati</taxon>
        <taxon>Bacillota</taxon>
        <taxon>Bacilli</taxon>
        <taxon>Bacillales</taxon>
        <taxon>Bacillaceae</taxon>
        <taxon>Metabacillus</taxon>
    </lineage>
</organism>
<evidence type="ECO:0000313" key="3">
    <source>
        <dbReference type="Proteomes" id="UP001165287"/>
    </source>
</evidence>
<dbReference type="Proteomes" id="UP001165287">
    <property type="component" value="Unassembled WGS sequence"/>
</dbReference>
<dbReference type="PROSITE" id="PS51097">
    <property type="entry name" value="PTS_EIIA_TYPE_5"/>
    <property type="match status" value="1"/>
</dbReference>
<dbReference type="SUPFAM" id="SSF141530">
    <property type="entry name" value="PTSIIA/GutA-like"/>
    <property type="match status" value="1"/>
</dbReference>